<evidence type="ECO:0000256" key="3">
    <source>
        <dbReference type="ARBA" id="ARBA00006602"/>
    </source>
</evidence>
<feature type="region of interest" description="Disordered" evidence="10">
    <location>
        <begin position="1"/>
        <end position="24"/>
    </location>
</feature>
<accession>A0ABU9C9T6</accession>
<dbReference type="EMBL" id="JBBUTI010000010">
    <property type="protein sequence ID" value="MEK8047686.1"/>
    <property type="molecule type" value="Genomic_DNA"/>
</dbReference>
<dbReference type="PANTHER" id="PTHR34982">
    <property type="entry name" value="YOP PROTEINS TRANSLOCATION PROTEIN L"/>
    <property type="match status" value="1"/>
</dbReference>
<comment type="subcellular location">
    <subcellularLocation>
        <location evidence="2">Cytoplasm</location>
    </subcellularLocation>
</comment>
<evidence type="ECO:0000256" key="6">
    <source>
        <dbReference type="ARBA" id="ARBA00022490"/>
    </source>
</evidence>
<name>A0ABU9C9T6_9BURK</name>
<evidence type="ECO:0000313" key="13">
    <source>
        <dbReference type="Proteomes" id="UP001379945"/>
    </source>
</evidence>
<comment type="function">
    <text evidence="1">Needed for flagellar regrowth and assembly.</text>
</comment>
<organism evidence="12 13">
    <name type="scientific">Ideonella margarita</name>
    <dbReference type="NCBI Taxonomy" id="2984191"/>
    <lineage>
        <taxon>Bacteria</taxon>
        <taxon>Pseudomonadati</taxon>
        <taxon>Pseudomonadota</taxon>
        <taxon>Betaproteobacteria</taxon>
        <taxon>Burkholderiales</taxon>
        <taxon>Sphaerotilaceae</taxon>
        <taxon>Ideonella</taxon>
    </lineage>
</organism>
<keyword evidence="5" id="KW-0813">Transport</keyword>
<evidence type="ECO:0000256" key="4">
    <source>
        <dbReference type="ARBA" id="ARBA00016507"/>
    </source>
</evidence>
<dbReference type="PRINTS" id="PR01003">
    <property type="entry name" value="FLGFLIH"/>
</dbReference>
<evidence type="ECO:0000256" key="8">
    <source>
        <dbReference type="ARBA" id="ARBA00022927"/>
    </source>
</evidence>
<evidence type="ECO:0000256" key="2">
    <source>
        <dbReference type="ARBA" id="ARBA00004496"/>
    </source>
</evidence>
<feature type="domain" description="Flagellar assembly protein FliH/Type III secretion system HrpE" evidence="11">
    <location>
        <begin position="116"/>
        <end position="241"/>
    </location>
</feature>
<proteinExistence type="inferred from homology"/>
<evidence type="ECO:0000256" key="5">
    <source>
        <dbReference type="ARBA" id="ARBA00022448"/>
    </source>
</evidence>
<comment type="caution">
    <text evidence="12">The sequence shown here is derived from an EMBL/GenBank/DDBJ whole genome shotgun (WGS) entry which is preliminary data.</text>
</comment>
<dbReference type="InterPro" id="IPR000563">
    <property type="entry name" value="Flag_FliH"/>
</dbReference>
<comment type="similarity">
    <text evidence="3">Belongs to the FliH family.</text>
</comment>
<reference evidence="12 13" key="1">
    <citation type="submission" date="2024-04" db="EMBL/GenBank/DDBJ databases">
        <title>Novel species of the genus Ideonella isolated from streams.</title>
        <authorList>
            <person name="Lu H."/>
        </authorList>
    </citation>
    <scope>NUCLEOTIDE SEQUENCE [LARGE SCALE GENOMIC DNA]</scope>
    <source>
        <strain evidence="12 13">LYT19W</strain>
    </source>
</reference>
<evidence type="ECO:0000259" key="11">
    <source>
        <dbReference type="Pfam" id="PF02108"/>
    </source>
</evidence>
<keyword evidence="8" id="KW-0653">Protein transport</keyword>
<sequence length="295" mass="31438">MTSSKPYGPRQVPPPQGTTPRAANAYARFIPREELQDFASWTPDAFAGVSRQQGGLSAPAPPKPEPVAPEPVVEPAGPTEADWLTRVQEARQQGWHDGHRDGLEALEAAKRQFAQQTSAQMTALLASTEARLAALEIDMAQALMDSAVMLARQVVRSELATRPELVAQVAQDAVAALMLSARQLRMRLHPDDVALVAQGAADALKSRDVLLLADAQVERGGCLLESDLGRVDARIEQRWMQAAAVFNAPVAWEAPMAAPDALPEVAPDLVNGVVDAIANDVATDVANDTTLEAAP</sequence>
<dbReference type="PANTHER" id="PTHR34982:SF1">
    <property type="entry name" value="FLAGELLAR ASSEMBLY PROTEIN FLIH"/>
    <property type="match status" value="1"/>
</dbReference>
<dbReference type="RefSeq" id="WP_341399993.1">
    <property type="nucleotide sequence ID" value="NZ_JBBUTI010000010.1"/>
</dbReference>
<protein>
    <recommendedName>
        <fullName evidence="4">Flagellar assembly protein FliH</fullName>
    </recommendedName>
</protein>
<dbReference type="InterPro" id="IPR018035">
    <property type="entry name" value="Flagellar_FliH/T3SS_HrpE"/>
</dbReference>
<keyword evidence="6" id="KW-0963">Cytoplasm</keyword>
<evidence type="ECO:0000256" key="1">
    <source>
        <dbReference type="ARBA" id="ARBA00003041"/>
    </source>
</evidence>
<feature type="compositionally biased region" description="Pro residues" evidence="10">
    <location>
        <begin position="59"/>
        <end position="69"/>
    </location>
</feature>
<keyword evidence="9" id="KW-1006">Bacterial flagellum protein export</keyword>
<dbReference type="Proteomes" id="UP001379945">
    <property type="component" value="Unassembled WGS sequence"/>
</dbReference>
<gene>
    <name evidence="12" type="ORF">AACH00_15090</name>
</gene>
<evidence type="ECO:0000256" key="9">
    <source>
        <dbReference type="ARBA" id="ARBA00023225"/>
    </source>
</evidence>
<dbReference type="InterPro" id="IPR051472">
    <property type="entry name" value="T3SS_Stator/FliH"/>
</dbReference>
<dbReference type="Pfam" id="PF02108">
    <property type="entry name" value="FliH"/>
    <property type="match status" value="1"/>
</dbReference>
<evidence type="ECO:0000256" key="10">
    <source>
        <dbReference type="SAM" id="MobiDB-lite"/>
    </source>
</evidence>
<keyword evidence="7" id="KW-1005">Bacterial flagellum biogenesis</keyword>
<keyword evidence="13" id="KW-1185">Reference proteome</keyword>
<evidence type="ECO:0000256" key="7">
    <source>
        <dbReference type="ARBA" id="ARBA00022795"/>
    </source>
</evidence>
<feature type="region of interest" description="Disordered" evidence="10">
    <location>
        <begin position="44"/>
        <end position="77"/>
    </location>
</feature>
<evidence type="ECO:0000313" key="12">
    <source>
        <dbReference type="EMBL" id="MEK8047686.1"/>
    </source>
</evidence>